<dbReference type="Proteomes" id="UP000272942">
    <property type="component" value="Unassembled WGS sequence"/>
</dbReference>
<protein>
    <submittedName>
        <fullName evidence="3">Mediator of RNA polymerase II transcription subunit 33A</fullName>
    </submittedName>
</protein>
<evidence type="ECO:0000313" key="2">
    <source>
        <dbReference type="Proteomes" id="UP000272942"/>
    </source>
</evidence>
<gene>
    <name evidence="1" type="ORF">ECPE_LOCUS17682</name>
</gene>
<reference evidence="3" key="1">
    <citation type="submission" date="2016-06" db="UniProtKB">
        <authorList>
            <consortium name="WormBaseParasite"/>
        </authorList>
    </citation>
    <scope>IDENTIFICATION</scope>
</reference>
<accession>A0A183BEP7</accession>
<sequence length="150" mass="16726">MILDCPKTGALANALWLIYATPNHNLEFAKQACRLLKKSIQFTSHTSGSPGKALIDPFVIMSWHWLALDRVLSVVMGTLASSDDVTGVKHPDATNRTDIMTCLTSALRMLRQLSNPFMSACAIEQPQWIRKRVGLNRLPVLAYISLKMKM</sequence>
<reference evidence="1 2" key="2">
    <citation type="submission" date="2018-11" db="EMBL/GenBank/DDBJ databases">
        <authorList>
            <consortium name="Pathogen Informatics"/>
        </authorList>
    </citation>
    <scope>NUCLEOTIDE SEQUENCE [LARGE SCALE GENOMIC DNA]</scope>
    <source>
        <strain evidence="1 2">Egypt</strain>
    </source>
</reference>
<dbReference type="AlphaFoldDB" id="A0A183BEP7"/>
<proteinExistence type="predicted"/>
<evidence type="ECO:0000313" key="1">
    <source>
        <dbReference type="EMBL" id="VDP94987.1"/>
    </source>
</evidence>
<organism evidence="3">
    <name type="scientific">Echinostoma caproni</name>
    <dbReference type="NCBI Taxonomy" id="27848"/>
    <lineage>
        <taxon>Eukaryota</taxon>
        <taxon>Metazoa</taxon>
        <taxon>Spiralia</taxon>
        <taxon>Lophotrochozoa</taxon>
        <taxon>Platyhelminthes</taxon>
        <taxon>Trematoda</taxon>
        <taxon>Digenea</taxon>
        <taxon>Plagiorchiida</taxon>
        <taxon>Echinostomata</taxon>
        <taxon>Echinostomatoidea</taxon>
        <taxon>Echinostomatidae</taxon>
        <taxon>Echinostoma</taxon>
    </lineage>
</organism>
<evidence type="ECO:0000313" key="3">
    <source>
        <dbReference type="WBParaSite" id="ECPE_0001772701-mRNA-1"/>
    </source>
</evidence>
<name>A0A183BEP7_9TREM</name>
<dbReference type="WBParaSite" id="ECPE_0001772701-mRNA-1">
    <property type="protein sequence ID" value="ECPE_0001772701-mRNA-1"/>
    <property type="gene ID" value="ECPE_0001772701"/>
</dbReference>
<keyword evidence="2" id="KW-1185">Reference proteome</keyword>
<dbReference type="EMBL" id="UZAN01070835">
    <property type="protein sequence ID" value="VDP94987.1"/>
    <property type="molecule type" value="Genomic_DNA"/>
</dbReference>